<dbReference type="Gene3D" id="3.40.50.300">
    <property type="entry name" value="P-loop containing nucleotide triphosphate hydrolases"/>
    <property type="match status" value="2"/>
</dbReference>
<dbReference type="PANTHER" id="PTHR10887">
    <property type="entry name" value="DNA2/NAM7 HELICASE FAMILY"/>
    <property type="match status" value="1"/>
</dbReference>
<feature type="domain" description="DNA2/NAM7 helicase-like C-terminal" evidence="1">
    <location>
        <begin position="28"/>
        <end position="119"/>
    </location>
</feature>
<dbReference type="HOGENOM" id="CLU_2066925_0_0_1"/>
<dbReference type="AlphaFoldDB" id="M3HL61"/>
<evidence type="ECO:0000259" key="1">
    <source>
        <dbReference type="Pfam" id="PF13087"/>
    </source>
</evidence>
<dbReference type="SUPFAM" id="SSF52540">
    <property type="entry name" value="P-loop containing nucleoside triphosphate hydrolases"/>
    <property type="match status" value="1"/>
</dbReference>
<dbReference type="OrthoDB" id="6513042at2759"/>
<gene>
    <name evidence="2" type="ORF">G210_1376</name>
</gene>
<reference evidence="2 3" key="1">
    <citation type="submission" date="2013-02" db="EMBL/GenBank/DDBJ databases">
        <title>Genome sequence of Candida maltosa Xu316, a potential industrial strain for xylitol and ethanol production.</title>
        <authorList>
            <person name="Yu J."/>
            <person name="Wang Q."/>
            <person name="Geng X."/>
            <person name="Bao W."/>
            <person name="He P."/>
            <person name="Cai J."/>
        </authorList>
    </citation>
    <scope>NUCLEOTIDE SEQUENCE [LARGE SCALE GENOMIC DNA]</scope>
    <source>
        <strain evidence="3">Xu316</strain>
    </source>
</reference>
<feature type="non-terminal residue" evidence="2">
    <location>
        <position position="1"/>
    </location>
</feature>
<keyword evidence="2" id="KW-0378">Hydrolase</keyword>
<keyword evidence="2" id="KW-0347">Helicase</keyword>
<name>M3HL61_CANMX</name>
<dbReference type="InterPro" id="IPR027417">
    <property type="entry name" value="P-loop_NTPase"/>
</dbReference>
<dbReference type="InterPro" id="IPR041679">
    <property type="entry name" value="DNA2/NAM7-like_C"/>
</dbReference>
<evidence type="ECO:0000313" key="3">
    <source>
        <dbReference type="Proteomes" id="UP000011777"/>
    </source>
</evidence>
<dbReference type="Pfam" id="PF13087">
    <property type="entry name" value="AAA_12"/>
    <property type="match status" value="1"/>
</dbReference>
<organism evidence="2 3">
    <name type="scientific">Candida maltosa (strain Xu316)</name>
    <name type="common">Yeast</name>
    <dbReference type="NCBI Taxonomy" id="1245528"/>
    <lineage>
        <taxon>Eukaryota</taxon>
        <taxon>Fungi</taxon>
        <taxon>Dikarya</taxon>
        <taxon>Ascomycota</taxon>
        <taxon>Saccharomycotina</taxon>
        <taxon>Pichiomycetes</taxon>
        <taxon>Debaryomycetaceae</taxon>
        <taxon>Candida/Lodderomyces clade</taxon>
        <taxon>Candida</taxon>
    </lineage>
</organism>
<accession>M3HL61</accession>
<dbReference type="eggNOG" id="KOG1802">
    <property type="taxonomic scope" value="Eukaryota"/>
</dbReference>
<dbReference type="GO" id="GO:0005737">
    <property type="term" value="C:cytoplasm"/>
    <property type="evidence" value="ECO:0007669"/>
    <property type="project" value="TreeGrafter"/>
</dbReference>
<keyword evidence="2" id="KW-0547">Nucleotide-binding</keyword>
<dbReference type="InterPro" id="IPR045055">
    <property type="entry name" value="DNA2/NAM7-like"/>
</dbReference>
<keyword evidence="3" id="KW-1185">Reference proteome</keyword>
<comment type="caution">
    <text evidence="2">The sequence shown here is derived from an EMBL/GenBank/DDBJ whole genome shotgun (WGS) entry which is preliminary data.</text>
</comment>
<dbReference type="PANTHER" id="PTHR10887:SF317">
    <property type="entry name" value="ATP-DEPENDENT RNA HELICASE ECM32-RELATED"/>
    <property type="match status" value="1"/>
</dbReference>
<dbReference type="GO" id="GO:0003724">
    <property type="term" value="F:RNA helicase activity"/>
    <property type="evidence" value="ECO:0007669"/>
    <property type="project" value="TreeGrafter"/>
</dbReference>
<evidence type="ECO:0000313" key="2">
    <source>
        <dbReference type="EMBL" id="EMG48117.1"/>
    </source>
</evidence>
<dbReference type="GO" id="GO:0000184">
    <property type="term" value="P:nuclear-transcribed mRNA catabolic process, nonsense-mediated decay"/>
    <property type="evidence" value="ECO:0007669"/>
    <property type="project" value="TreeGrafter"/>
</dbReference>
<proteinExistence type="predicted"/>
<feature type="non-terminal residue" evidence="2">
    <location>
        <position position="119"/>
    </location>
</feature>
<sequence>MTLTGVEKLVLVGDEKQLSCFSQIPDLAISLFERILKNGTCKEPFMLDTQYRMHPAISEFPRHEFYNGELKDGINESARSMNKITKPVFFWDTYGEAPEEAIEKRRKSDGFTYTNTQEI</sequence>
<dbReference type="STRING" id="1245528.M3HL61"/>
<dbReference type="EMBL" id="AOGT01001248">
    <property type="protein sequence ID" value="EMG48117.1"/>
    <property type="molecule type" value="Genomic_DNA"/>
</dbReference>
<dbReference type="Proteomes" id="UP000011777">
    <property type="component" value="Unassembled WGS sequence"/>
</dbReference>
<keyword evidence="2" id="KW-0067">ATP-binding</keyword>
<protein>
    <submittedName>
        <fullName evidence="2">ATP-dependent RNA helicase, putative</fullName>
    </submittedName>
</protein>